<protein>
    <submittedName>
        <fullName evidence="1">Fimbrial usher protein</fullName>
    </submittedName>
</protein>
<comment type="caution">
    <text evidence="1">The sequence shown here is derived from an EMBL/GenBank/DDBJ whole genome shotgun (WGS) entry which is preliminary data.</text>
</comment>
<dbReference type="Proteomes" id="UP000010319">
    <property type="component" value="Unassembled WGS sequence"/>
</dbReference>
<organism evidence="1 2">
    <name type="scientific">Yersinia bercovieri ATCC 43970</name>
    <dbReference type="NCBI Taxonomy" id="349968"/>
    <lineage>
        <taxon>Bacteria</taxon>
        <taxon>Pseudomonadati</taxon>
        <taxon>Pseudomonadota</taxon>
        <taxon>Gammaproteobacteria</taxon>
        <taxon>Enterobacterales</taxon>
        <taxon>Yersiniaceae</taxon>
        <taxon>Yersinia</taxon>
    </lineage>
</organism>
<gene>
    <name evidence="1" type="ORF">yberc0001_19740</name>
</gene>
<proteinExistence type="predicted"/>
<evidence type="ECO:0000313" key="2">
    <source>
        <dbReference type="Proteomes" id="UP000010319"/>
    </source>
</evidence>
<reference evidence="1" key="1">
    <citation type="submission" date="2008-12" db="EMBL/GenBank/DDBJ databases">
        <title>Annotation of the Yersinia bercovieri ATCC 43970 genome.</title>
        <authorList>
            <person name="Read T.D."/>
            <person name="Akmal A."/>
            <person name="Bishop-Lilly K."/>
            <person name="Chen P.E."/>
            <person name="Cook C."/>
            <person name="Kiley M.P."/>
            <person name="Lentz S."/>
            <person name="Mateczun A."/>
            <person name="Nagarajan N."/>
            <person name="Nolan N."/>
            <person name="Osborne B.I."/>
            <person name="Pop M."/>
            <person name="Sozhamannan S."/>
            <person name="Stewart A.C."/>
            <person name="Sulakvelidze A."/>
            <person name="Thomason B."/>
            <person name="Willner K."/>
            <person name="Zwick M.E."/>
        </authorList>
    </citation>
    <scope>NUCLEOTIDE SEQUENCE [LARGE SCALE GENOMIC DNA]</scope>
    <source>
        <strain evidence="1">ATCC 43970</strain>
    </source>
</reference>
<sequence>MSGITAADGGGGKSSPLTVGGINAGNIIEPYINVKNGDSLNLIVIPNPKVYTVIPIFQCISGA</sequence>
<evidence type="ECO:0000313" key="1">
    <source>
        <dbReference type="EMBL" id="EEQ07657.1"/>
    </source>
</evidence>
<dbReference type="EMBL" id="AALC02000009">
    <property type="protein sequence ID" value="EEQ07657.1"/>
    <property type="molecule type" value="Genomic_DNA"/>
</dbReference>
<keyword evidence="2" id="KW-1185">Reference proteome</keyword>
<accession>A0ABP2E559</accession>
<name>A0ABP2E559_YERBE</name>